<feature type="domain" description="F-box associated beta-propeller type 3" evidence="2">
    <location>
        <begin position="73"/>
        <end position="236"/>
    </location>
</feature>
<name>A0A9D5HRK2_9LILI</name>
<dbReference type="AlphaFoldDB" id="A0A9D5HRK2"/>
<keyword evidence="4" id="KW-1185">Reference proteome</keyword>
<evidence type="ECO:0000259" key="2">
    <source>
        <dbReference type="Pfam" id="PF08268"/>
    </source>
</evidence>
<dbReference type="PANTHER" id="PTHR35546">
    <property type="entry name" value="F-BOX PROTEIN INTERACTION DOMAIN PROTEIN-RELATED"/>
    <property type="match status" value="1"/>
</dbReference>
<dbReference type="InterPro" id="IPR017451">
    <property type="entry name" value="F-box-assoc_interact_dom"/>
</dbReference>
<dbReference type="InterPro" id="IPR055290">
    <property type="entry name" value="At3g26010-like"/>
</dbReference>
<comment type="caution">
    <text evidence="3">The sequence shown here is derived from an EMBL/GenBank/DDBJ whole genome shotgun (WGS) entry which is preliminary data.</text>
</comment>
<dbReference type="InterPro" id="IPR036047">
    <property type="entry name" value="F-box-like_dom_sf"/>
</dbReference>
<feature type="domain" description="F-box" evidence="1">
    <location>
        <begin position="20"/>
        <end position="55"/>
    </location>
</feature>
<sequence length="363" mass="40561">MDEKAKKTILAASRAPTFNQDMMLEIFSWLPVKSLLRFKCSCKTLQALISNPYFIHLHSCRSPHSSINGFFIDDPNSSSTFISLSNGAGIAAEKRMNSILHSCNGLLCCSKAGSESQNYFICNPATKECIQLPQLTRNSLLCCMNIAYDPSTSSNYKVICVWRSNFSTALLQVEIYSSLTNSWRISGVPFSAPKISFSKAVFWNGSMNWLGGEGSFYSFGVEEELMKTVPLPRVLSLQNCMYFGEAQQSLHLVAINNHHASRSSTTCLDVFQMKSFSSGWSIIHRINLSVVRNSAFHVIGLVKEQGEDVLILSMPNRVLSYHVKEETLGKLYDESLHGLHCVLGLDSLYRVHPYSYTLCPLTL</sequence>
<dbReference type="Proteomes" id="UP001085076">
    <property type="component" value="Miscellaneous, Linkage group lg01"/>
</dbReference>
<evidence type="ECO:0000259" key="1">
    <source>
        <dbReference type="Pfam" id="PF00646"/>
    </source>
</evidence>
<evidence type="ECO:0008006" key="5">
    <source>
        <dbReference type="Google" id="ProtNLM"/>
    </source>
</evidence>
<gene>
    <name evidence="3" type="ORF">J5N97_003843</name>
</gene>
<accession>A0A9D5HRK2</accession>
<dbReference type="Pfam" id="PF00646">
    <property type="entry name" value="F-box"/>
    <property type="match status" value="1"/>
</dbReference>
<dbReference type="NCBIfam" id="TIGR01640">
    <property type="entry name" value="F_box_assoc_1"/>
    <property type="match status" value="1"/>
</dbReference>
<evidence type="ECO:0000313" key="3">
    <source>
        <dbReference type="EMBL" id="KAJ0985487.1"/>
    </source>
</evidence>
<dbReference type="InterPro" id="IPR011043">
    <property type="entry name" value="Gal_Oxase/kelch_b-propeller"/>
</dbReference>
<dbReference type="Gene3D" id="1.20.1280.50">
    <property type="match status" value="1"/>
</dbReference>
<dbReference type="OrthoDB" id="754932at2759"/>
<proteinExistence type="predicted"/>
<organism evidence="3 4">
    <name type="scientific">Dioscorea zingiberensis</name>
    <dbReference type="NCBI Taxonomy" id="325984"/>
    <lineage>
        <taxon>Eukaryota</taxon>
        <taxon>Viridiplantae</taxon>
        <taxon>Streptophyta</taxon>
        <taxon>Embryophyta</taxon>
        <taxon>Tracheophyta</taxon>
        <taxon>Spermatophyta</taxon>
        <taxon>Magnoliopsida</taxon>
        <taxon>Liliopsida</taxon>
        <taxon>Dioscoreales</taxon>
        <taxon>Dioscoreaceae</taxon>
        <taxon>Dioscorea</taxon>
    </lineage>
</organism>
<reference evidence="3" key="1">
    <citation type="submission" date="2021-03" db="EMBL/GenBank/DDBJ databases">
        <authorList>
            <person name="Li Z."/>
            <person name="Yang C."/>
        </authorList>
    </citation>
    <scope>NUCLEOTIDE SEQUENCE</scope>
    <source>
        <strain evidence="3">Dzin_1.0</strain>
        <tissue evidence="3">Leaf</tissue>
    </source>
</reference>
<dbReference type="InterPro" id="IPR013187">
    <property type="entry name" value="F-box-assoc_dom_typ3"/>
</dbReference>
<dbReference type="EMBL" id="JAGGNH010000001">
    <property type="protein sequence ID" value="KAJ0985487.1"/>
    <property type="molecule type" value="Genomic_DNA"/>
</dbReference>
<reference evidence="3" key="2">
    <citation type="journal article" date="2022" name="Hortic Res">
        <title>The genome of Dioscorea zingiberensis sheds light on the biosynthesis, origin and evolution of the medicinally important diosgenin saponins.</title>
        <authorList>
            <person name="Li Y."/>
            <person name="Tan C."/>
            <person name="Li Z."/>
            <person name="Guo J."/>
            <person name="Li S."/>
            <person name="Chen X."/>
            <person name="Wang C."/>
            <person name="Dai X."/>
            <person name="Yang H."/>
            <person name="Song W."/>
            <person name="Hou L."/>
            <person name="Xu J."/>
            <person name="Tong Z."/>
            <person name="Xu A."/>
            <person name="Yuan X."/>
            <person name="Wang W."/>
            <person name="Yang Q."/>
            <person name="Chen L."/>
            <person name="Sun Z."/>
            <person name="Wang K."/>
            <person name="Pan B."/>
            <person name="Chen J."/>
            <person name="Bao Y."/>
            <person name="Liu F."/>
            <person name="Qi X."/>
            <person name="Gang D.R."/>
            <person name="Wen J."/>
            <person name="Li J."/>
        </authorList>
    </citation>
    <scope>NUCLEOTIDE SEQUENCE</scope>
    <source>
        <strain evidence="3">Dzin_1.0</strain>
    </source>
</reference>
<evidence type="ECO:0000313" key="4">
    <source>
        <dbReference type="Proteomes" id="UP001085076"/>
    </source>
</evidence>
<dbReference type="SUPFAM" id="SSF50965">
    <property type="entry name" value="Galactose oxidase, central domain"/>
    <property type="match status" value="1"/>
</dbReference>
<dbReference type="SUPFAM" id="SSF81383">
    <property type="entry name" value="F-box domain"/>
    <property type="match status" value="1"/>
</dbReference>
<dbReference type="InterPro" id="IPR001810">
    <property type="entry name" value="F-box_dom"/>
</dbReference>
<protein>
    <recommendedName>
        <fullName evidence="5">F-box domain-containing protein</fullName>
    </recommendedName>
</protein>
<dbReference type="PANTHER" id="PTHR35546:SF130">
    <property type="entry name" value="EXPRESSED PROTEIN"/>
    <property type="match status" value="1"/>
</dbReference>
<dbReference type="Pfam" id="PF08268">
    <property type="entry name" value="FBA_3"/>
    <property type="match status" value="1"/>
</dbReference>